<protein>
    <recommendedName>
        <fullName evidence="4">Lipoprotein</fullName>
    </recommendedName>
</protein>
<name>A0ABV1UVT8_9ACTN</name>
<evidence type="ECO:0000256" key="1">
    <source>
        <dbReference type="SAM" id="SignalP"/>
    </source>
</evidence>
<dbReference type="EMBL" id="JBEPBX010000013">
    <property type="protein sequence ID" value="MER6614909.1"/>
    <property type="molecule type" value="Genomic_DNA"/>
</dbReference>
<keyword evidence="3" id="KW-1185">Reference proteome</keyword>
<comment type="caution">
    <text evidence="2">The sequence shown here is derived from an EMBL/GenBank/DDBJ whole genome shotgun (WGS) entry which is preliminary data.</text>
</comment>
<organism evidence="2 3">
    <name type="scientific">Streptomyces xantholiticus</name>
    <dbReference type="NCBI Taxonomy" id="68285"/>
    <lineage>
        <taxon>Bacteria</taxon>
        <taxon>Bacillati</taxon>
        <taxon>Actinomycetota</taxon>
        <taxon>Actinomycetes</taxon>
        <taxon>Kitasatosporales</taxon>
        <taxon>Streptomycetaceae</taxon>
        <taxon>Streptomyces</taxon>
    </lineage>
</organism>
<dbReference type="Proteomes" id="UP001445472">
    <property type="component" value="Unassembled WGS sequence"/>
</dbReference>
<feature type="chain" id="PRO_5047536708" description="Lipoprotein" evidence="1">
    <location>
        <begin position="26"/>
        <end position="180"/>
    </location>
</feature>
<evidence type="ECO:0008006" key="4">
    <source>
        <dbReference type="Google" id="ProtNLM"/>
    </source>
</evidence>
<evidence type="ECO:0000313" key="2">
    <source>
        <dbReference type="EMBL" id="MER6614909.1"/>
    </source>
</evidence>
<accession>A0ABV1UVT8</accession>
<dbReference type="RefSeq" id="WP_351976610.1">
    <property type="nucleotide sequence ID" value="NZ_JBEPBX010000013.1"/>
</dbReference>
<dbReference type="PROSITE" id="PS51257">
    <property type="entry name" value="PROKAR_LIPOPROTEIN"/>
    <property type="match status" value="1"/>
</dbReference>
<gene>
    <name evidence="2" type="ORF">ABT276_16360</name>
</gene>
<reference evidence="2 3" key="1">
    <citation type="submission" date="2024-06" db="EMBL/GenBank/DDBJ databases">
        <title>The Natural Products Discovery Center: Release of the First 8490 Sequenced Strains for Exploring Actinobacteria Biosynthetic Diversity.</title>
        <authorList>
            <person name="Kalkreuter E."/>
            <person name="Kautsar S.A."/>
            <person name="Yang D."/>
            <person name="Bader C.D."/>
            <person name="Teijaro C.N."/>
            <person name="Fluegel L."/>
            <person name="Davis C.M."/>
            <person name="Simpson J.R."/>
            <person name="Lauterbach L."/>
            <person name="Steele A.D."/>
            <person name="Gui C."/>
            <person name="Meng S."/>
            <person name="Li G."/>
            <person name="Viehrig K."/>
            <person name="Ye F."/>
            <person name="Su P."/>
            <person name="Kiefer A.F."/>
            <person name="Nichols A."/>
            <person name="Cepeda A.J."/>
            <person name="Yan W."/>
            <person name="Fan B."/>
            <person name="Jiang Y."/>
            <person name="Adhikari A."/>
            <person name="Zheng C.-J."/>
            <person name="Schuster L."/>
            <person name="Cowan T.M."/>
            <person name="Smanski M.J."/>
            <person name="Chevrette M.G."/>
            <person name="De Carvalho L.P.S."/>
            <person name="Shen B."/>
        </authorList>
    </citation>
    <scope>NUCLEOTIDE SEQUENCE [LARGE SCALE GENOMIC DNA]</scope>
    <source>
        <strain evidence="2 3">NPDC000837</strain>
    </source>
</reference>
<feature type="signal peptide" evidence="1">
    <location>
        <begin position="1"/>
        <end position="25"/>
    </location>
</feature>
<sequence length="180" mass="18816">MRLRRGRAGLTGLVMAAAMMTTATGCGALLLEDKGPLPPRYSGPPLPVDDMVSDLTSALEAEGITLERTPQELIALECHEYLRGEYHKAATVDAALEAGFARARSDRGWKSEPGDGRDGWLRIRKGNWTATAQSPGVDASETAGSPAAAAPVLVVLACDGALSKSRSRSGSPTPSPTSSR</sequence>
<keyword evidence="1" id="KW-0732">Signal</keyword>
<proteinExistence type="predicted"/>
<evidence type="ECO:0000313" key="3">
    <source>
        <dbReference type="Proteomes" id="UP001445472"/>
    </source>
</evidence>